<evidence type="ECO:0000313" key="9">
    <source>
        <dbReference type="Proteomes" id="UP000590564"/>
    </source>
</evidence>
<dbReference type="PROSITE" id="PS00090">
    <property type="entry name" value="NITROGENASE_1_2"/>
    <property type="match status" value="1"/>
</dbReference>
<evidence type="ECO:0000313" key="4">
    <source>
        <dbReference type="EMBL" id="AVB75557.1"/>
    </source>
</evidence>
<dbReference type="Proteomes" id="UP000567099">
    <property type="component" value="Unassembled WGS sequence"/>
</dbReference>
<dbReference type="InterPro" id="IPR000510">
    <property type="entry name" value="Nase/OxRdtase_comp1"/>
</dbReference>
<evidence type="ECO:0000313" key="5">
    <source>
        <dbReference type="EMBL" id="MBA2863882.1"/>
    </source>
</evidence>
<reference evidence="4" key="2">
    <citation type="submission" date="2018-02" db="EMBL/GenBank/DDBJ databases">
        <title>Complete genome sequence of the Methanococcus maripaludis type strain JJ (DSM 2067), a model for selenoprotein synthesis in Archaea.</title>
        <authorList>
            <person name="Poehlein A."/>
            <person name="Heym D."/>
            <person name="Quitzke V."/>
            <person name="Fersch J."/>
            <person name="Daniel R."/>
            <person name="Rother M."/>
        </authorList>
    </citation>
    <scope>NUCLEOTIDE SEQUENCE [LARGE SCALE GENOMIC DNA]</scope>
    <source>
        <strain evidence="4">DSM 2067</strain>
    </source>
</reference>
<dbReference type="AlphaFoldDB" id="A0A2L1C896"/>
<dbReference type="PANTHER" id="PTHR33712:SF7">
    <property type="entry name" value="LIGHT-INDEPENDENT PROTOCHLOROPHYLLIDE REDUCTASE SUBUNIT B"/>
    <property type="match status" value="1"/>
</dbReference>
<evidence type="ECO:0000256" key="2">
    <source>
        <dbReference type="RuleBase" id="RU004021"/>
    </source>
</evidence>
<dbReference type="Gene3D" id="1.20.89.10">
    <property type="entry name" value="Nitrogenase Molybdenum-iron Protein, subunit B, domain 4"/>
    <property type="match status" value="1"/>
</dbReference>
<dbReference type="EMBL" id="JACHED010000001">
    <property type="protein sequence ID" value="MBB6496112.1"/>
    <property type="molecule type" value="Genomic_DNA"/>
</dbReference>
<organism evidence="4 7">
    <name type="scientific">Methanococcus maripaludis</name>
    <name type="common">Methanococcus deltae</name>
    <dbReference type="NCBI Taxonomy" id="39152"/>
    <lineage>
        <taxon>Archaea</taxon>
        <taxon>Methanobacteriati</taxon>
        <taxon>Methanobacteriota</taxon>
        <taxon>Methanomada group</taxon>
        <taxon>Methanococci</taxon>
        <taxon>Methanococcales</taxon>
        <taxon>Methanococcaceae</taxon>
        <taxon>Methanococcus</taxon>
    </lineage>
</organism>
<evidence type="ECO:0000256" key="1">
    <source>
        <dbReference type="ARBA" id="ARBA00023231"/>
    </source>
</evidence>
<dbReference type="GeneID" id="36101232"/>
<comment type="similarity">
    <text evidence="2">Belongs to the NifD/NifK/NifE/NifN family.</text>
</comment>
<dbReference type="PROSITE" id="PS00699">
    <property type="entry name" value="NITROGENASE_1_1"/>
    <property type="match status" value="1"/>
</dbReference>
<feature type="domain" description="Nitrogenase/oxidoreductase component 1" evidence="3">
    <location>
        <begin position="21"/>
        <end position="448"/>
    </location>
</feature>
<dbReference type="EMBL" id="CP026606">
    <property type="protein sequence ID" value="AVB75557.1"/>
    <property type="molecule type" value="Genomic_DNA"/>
</dbReference>
<gene>
    <name evidence="4" type="primary">nifK_2</name>
    <name evidence="5" type="ORF">HNP94_000882</name>
    <name evidence="6" type="ORF">HNP96_000133</name>
    <name evidence="4" type="ORF">MMJJ_01380</name>
</gene>
<evidence type="ECO:0000313" key="7">
    <source>
        <dbReference type="Proteomes" id="UP000239462"/>
    </source>
</evidence>
<dbReference type="KEGG" id="mmad:MMJJ_01380"/>
<dbReference type="InterPro" id="IPR050152">
    <property type="entry name" value="ChlB/BchB/BchZ"/>
</dbReference>
<dbReference type="GO" id="GO:0016163">
    <property type="term" value="F:nitrogenase activity"/>
    <property type="evidence" value="ECO:0007669"/>
    <property type="project" value="UniProtKB-EC"/>
</dbReference>
<dbReference type="EMBL" id="JACDUO010000001">
    <property type="protein sequence ID" value="MBA2863882.1"/>
    <property type="molecule type" value="Genomic_DNA"/>
</dbReference>
<sequence length="462" mass="50449">MSELNVIKKERTAVINPIVTCQPLGAMYAVSGIERGMPLVHGSQGCSTFVRYGFARHFREPADIAVTSLHEDAAVFGGRKNLISGLGNLAARFKPDVMGVVTTCSSEIIGDDVAGFIKTAKVEIAKKMGEEAASKIKIVQINTPSFVEHQFKGYDNAIKAIVDTLAEPKDEENGKLNIIPGIVNPGDIREIKHMLSLMGVEGILLTDTSDPFDSPLRPSKADKNPYYQKGGTPLADIQDCANSLGTISLANYASSAPASLEKKYNMPSKVSEAPIGIQNTDSFIRTVKKFTGNDVTDEILDERGIVIDAMADVASRYLFGRKVAIYGDPSITVGMARFVAELGMIPKVVCTGVKNEYFVNDLKKVAKESDEDIDALFGQDLRALDVYLKENPVDLMIGSSDGRLMAKDLGIPLYRVGYPVYDRVGYQRRPIIGYNGALNLVDGITNTILDKYYETQDWKLQQ</sequence>
<reference evidence="7" key="1">
    <citation type="journal article" date="2018" name="Genome Announc.">
        <title>Complete Genome Sequence of the Methanococcus maripaludis Type Strain JJ (DSM 2067), a Model for Selenoprotein Synthesis in Archaea.</title>
        <authorList>
            <person name="Poehlein A."/>
            <person name="Heym D."/>
            <person name="Quitzke V."/>
            <person name="Fersch J."/>
            <person name="Daniel R."/>
            <person name="Rother M."/>
        </authorList>
    </citation>
    <scope>NUCLEOTIDE SEQUENCE [LARGE SCALE GENOMIC DNA]</scope>
    <source>
        <strain evidence="7">DSM 2067</strain>
    </source>
</reference>
<evidence type="ECO:0000313" key="8">
    <source>
        <dbReference type="Proteomes" id="UP000567099"/>
    </source>
</evidence>
<keyword evidence="1 2" id="KW-0535">Nitrogen fixation</keyword>
<reference evidence="5 8" key="3">
    <citation type="submission" date="2020-07" db="EMBL/GenBank/DDBJ databases">
        <title>Genomic Encyclopedia of Type Strains, Phase IV (KMG-V): Genome sequencing to study the core and pangenomes of soil and plant-associated prokaryotes.</title>
        <authorList>
            <person name="Whitman W."/>
        </authorList>
    </citation>
    <scope>NUCLEOTIDE SEQUENCE [LARGE SCALE GENOMIC DNA]</scope>
    <source>
        <strain evidence="5 8">C13</strain>
        <strain evidence="6 9">D1</strain>
    </source>
</reference>
<keyword evidence="4" id="KW-0560">Oxidoreductase</keyword>
<dbReference type="Proteomes" id="UP000239462">
    <property type="component" value="Chromosome"/>
</dbReference>
<dbReference type="PANTHER" id="PTHR33712">
    <property type="entry name" value="LIGHT-INDEPENDENT PROTOCHLOROPHYLLIDE REDUCTASE SUBUNIT B"/>
    <property type="match status" value="1"/>
</dbReference>
<dbReference type="RefSeq" id="WP_104837233.1">
    <property type="nucleotide sequence ID" value="NZ_CP026606.1"/>
</dbReference>
<dbReference type="Proteomes" id="UP000590564">
    <property type="component" value="Unassembled WGS sequence"/>
</dbReference>
<proteinExistence type="inferred from homology"/>
<dbReference type="InterPro" id="IPR000318">
    <property type="entry name" value="Nase_comp1_CS"/>
</dbReference>
<dbReference type="Pfam" id="PF00148">
    <property type="entry name" value="Oxidored_nitro"/>
    <property type="match status" value="1"/>
</dbReference>
<accession>A0A2L1C896</accession>
<name>A0A2L1C896_METMI</name>
<protein>
    <submittedName>
        <fullName evidence="4">Nitrogenase molybdenum-iron protein beta chain</fullName>
        <ecNumber evidence="4">1.18.6.1</ecNumber>
    </submittedName>
</protein>
<dbReference type="EC" id="1.18.6.1" evidence="4"/>
<evidence type="ECO:0000313" key="6">
    <source>
        <dbReference type="EMBL" id="MBB6496112.1"/>
    </source>
</evidence>
<evidence type="ECO:0000259" key="3">
    <source>
        <dbReference type="Pfam" id="PF00148"/>
    </source>
</evidence>
<dbReference type="CDD" id="cd01965">
    <property type="entry name" value="Nitrogenase_MoFe_beta_like"/>
    <property type="match status" value="1"/>
</dbReference>
<dbReference type="Gene3D" id="3.40.50.1980">
    <property type="entry name" value="Nitrogenase molybdenum iron protein domain"/>
    <property type="match status" value="3"/>
</dbReference>
<dbReference type="SUPFAM" id="SSF53807">
    <property type="entry name" value="Helical backbone' metal receptor"/>
    <property type="match status" value="1"/>
</dbReference>